<dbReference type="EMBL" id="LFJN01000001">
    <property type="protein sequence ID" value="KPI45485.1"/>
    <property type="molecule type" value="Genomic_DNA"/>
</dbReference>
<comment type="subcellular location">
    <subcellularLocation>
        <location evidence="1">Nucleus</location>
    </subcellularLocation>
</comment>
<evidence type="ECO:0000256" key="3">
    <source>
        <dbReference type="ARBA" id="ARBA00023163"/>
    </source>
</evidence>
<keyword evidence="4" id="KW-0539">Nucleus</keyword>
<feature type="region of interest" description="Disordered" evidence="5">
    <location>
        <begin position="119"/>
        <end position="146"/>
    </location>
</feature>
<dbReference type="STRING" id="1664694.A0A0N1HXU6"/>
<evidence type="ECO:0000313" key="7">
    <source>
        <dbReference type="Proteomes" id="UP000038010"/>
    </source>
</evidence>
<keyword evidence="7" id="KW-1185">Reference proteome</keyword>
<evidence type="ECO:0000256" key="5">
    <source>
        <dbReference type="SAM" id="MobiDB-lite"/>
    </source>
</evidence>
<evidence type="ECO:0000313" key="6">
    <source>
        <dbReference type="EMBL" id="KPI45485.1"/>
    </source>
</evidence>
<gene>
    <name evidence="6" type="ORF">AB675_927</name>
</gene>
<evidence type="ECO:0000256" key="1">
    <source>
        <dbReference type="ARBA" id="ARBA00004123"/>
    </source>
</evidence>
<protein>
    <submittedName>
        <fullName evidence="6">Transcriptional coactivator HFI1/ADA1</fullName>
    </submittedName>
</protein>
<accession>A0A0N1HXU6</accession>
<feature type="compositionally biased region" description="Acidic residues" evidence="5">
    <location>
        <begin position="427"/>
        <end position="439"/>
    </location>
</feature>
<dbReference type="GO" id="GO:0003713">
    <property type="term" value="F:transcription coactivator activity"/>
    <property type="evidence" value="ECO:0007669"/>
    <property type="project" value="TreeGrafter"/>
</dbReference>
<organism evidence="6 7">
    <name type="scientific">Cyphellophora attinorum</name>
    <dbReference type="NCBI Taxonomy" id="1664694"/>
    <lineage>
        <taxon>Eukaryota</taxon>
        <taxon>Fungi</taxon>
        <taxon>Dikarya</taxon>
        <taxon>Ascomycota</taxon>
        <taxon>Pezizomycotina</taxon>
        <taxon>Eurotiomycetes</taxon>
        <taxon>Chaetothyriomycetidae</taxon>
        <taxon>Chaetothyriales</taxon>
        <taxon>Cyphellophoraceae</taxon>
        <taxon>Cyphellophora</taxon>
    </lineage>
</organism>
<evidence type="ECO:0000256" key="4">
    <source>
        <dbReference type="ARBA" id="ARBA00023242"/>
    </source>
</evidence>
<dbReference type="Proteomes" id="UP000038010">
    <property type="component" value="Unassembled WGS sequence"/>
</dbReference>
<dbReference type="Pfam" id="PF12767">
    <property type="entry name" value="SAGA-Tad1"/>
    <property type="match status" value="1"/>
</dbReference>
<dbReference type="GO" id="GO:0000124">
    <property type="term" value="C:SAGA complex"/>
    <property type="evidence" value="ECO:0007669"/>
    <property type="project" value="TreeGrafter"/>
</dbReference>
<dbReference type="GeneID" id="28741667"/>
<dbReference type="VEuPathDB" id="FungiDB:AB675_927"/>
<dbReference type="AlphaFoldDB" id="A0A0N1HXU6"/>
<dbReference type="PANTHER" id="PTHR21277:SF5">
    <property type="entry name" value="TRANSCRIPTIONAL ADAPTER 1"/>
    <property type="match status" value="1"/>
</dbReference>
<dbReference type="GO" id="GO:0005634">
    <property type="term" value="C:nucleus"/>
    <property type="evidence" value="ECO:0007669"/>
    <property type="project" value="UniProtKB-SubCell"/>
</dbReference>
<keyword evidence="3" id="KW-0804">Transcription</keyword>
<keyword evidence="2" id="KW-0805">Transcription regulation</keyword>
<comment type="caution">
    <text evidence="6">The sequence shown here is derived from an EMBL/GenBank/DDBJ whole genome shotgun (WGS) entry which is preliminary data.</text>
</comment>
<evidence type="ECO:0000256" key="2">
    <source>
        <dbReference type="ARBA" id="ARBA00023015"/>
    </source>
</evidence>
<sequence>MATSLDDTFNPATLARSDTVTSNATTKAGPSSAVKPAKQVQTYPRIDLEPFYAEVKSLIAGDWGTYYDALTRFIRGQLNANEFADLCDHFILINAATEHAHNALIGAILSNVGRDPPEPGTAAWVSTAGDKPGGTASSKPAVASDASEQRLKAEVMALPPRERRRLKAVLESGKGLGLGTTPAIEEESAVGLRASMEQYQQASRIKAPQVPASTAAGTKTNWDIEIRKRYTQPLYAETREFPDANTVLARIVPICYEESVPSGTNAECAELVTIAAETFLKNLVHDIFNKVRVNGPRYENGAGTGVLTANYLKRVHKEEAEVKLGRLQRDRDNDLLPVESKEAKARRPLGIGDLKLANKVGPSLWNGMPMIGAQVNHNQFDIDLEEFYAQREREGFGSLASQILGPKNGEKAAQTNGHVAEKHVDGDEMDVDEEEDDVGWEGAGAPDRDMLKSTLADLLAAPA</sequence>
<dbReference type="RefSeq" id="XP_018005448.1">
    <property type="nucleotide sequence ID" value="XM_018149798.1"/>
</dbReference>
<proteinExistence type="predicted"/>
<feature type="region of interest" description="Disordered" evidence="5">
    <location>
        <begin position="408"/>
        <end position="448"/>
    </location>
</feature>
<dbReference type="InterPro" id="IPR024738">
    <property type="entry name" value="Hfi1/Tada1"/>
</dbReference>
<name>A0A0N1HXU6_9EURO</name>
<dbReference type="PANTHER" id="PTHR21277">
    <property type="entry name" value="TRANSCRIPTIONAL ADAPTER 1"/>
    <property type="match status" value="1"/>
</dbReference>
<dbReference type="OrthoDB" id="10264870at2759"/>
<reference evidence="6 7" key="1">
    <citation type="submission" date="2015-06" db="EMBL/GenBank/DDBJ databases">
        <title>Draft genome of the ant-associated black yeast Phialophora attae CBS 131958.</title>
        <authorList>
            <person name="Moreno L.F."/>
            <person name="Stielow B.J."/>
            <person name="de Hoog S."/>
            <person name="Vicente V.A."/>
            <person name="Weiss V.A."/>
            <person name="de Vries M."/>
            <person name="Cruz L.M."/>
            <person name="Souza E.M."/>
        </authorList>
    </citation>
    <scope>NUCLEOTIDE SEQUENCE [LARGE SCALE GENOMIC DNA]</scope>
    <source>
        <strain evidence="6 7">CBS 131958</strain>
    </source>
</reference>
<dbReference type="GO" id="GO:0006357">
    <property type="term" value="P:regulation of transcription by RNA polymerase II"/>
    <property type="evidence" value="ECO:0007669"/>
    <property type="project" value="TreeGrafter"/>
</dbReference>